<keyword evidence="1 6" id="KW-0645">Protease</keyword>
<keyword evidence="5 6" id="KW-0482">Metalloprotease</keyword>
<evidence type="ECO:0000256" key="3">
    <source>
        <dbReference type="ARBA" id="ARBA00022801"/>
    </source>
</evidence>
<dbReference type="CDD" id="cd07331">
    <property type="entry name" value="M48C_Oma1_like"/>
    <property type="match status" value="1"/>
</dbReference>
<dbReference type="OrthoDB" id="7464992at2759"/>
<comment type="caution">
    <text evidence="8">The sequence shown here is derived from an EMBL/GenBank/DDBJ whole genome shotgun (WGS) entry which is preliminary data.</text>
</comment>
<dbReference type="InterPro" id="IPR001915">
    <property type="entry name" value="Peptidase_M48"/>
</dbReference>
<keyword evidence="9" id="KW-1185">Reference proteome</keyword>
<feature type="domain" description="Peptidase M48" evidence="7">
    <location>
        <begin position="141"/>
        <end position="304"/>
    </location>
</feature>
<sequence>MFSRTFKRLYYNNNFRRRPNNYRNWDNNSSINSPFSSTPFYQFYSHFKTTNGKRQLLIFGSLGASFYFYNLETVPLSNRLRFSWIPDSLMVRIGKMSYNSVMSQYSHEFATNFSQDHRLVTSIFNKLLKQAIIQEKEIKGKSSLENLNWEIHVIENKTYAPNAFVVPGGKVFVFSSLLDLCGRDPDMIATVLGHELSHQLCGHSAESLSKSPLYFALGIAFYMATGLDGGRMIVDMLMQLPASRNMELEADYAGLLIMSKSCYNPDKSWQLWERMQKLEQKNRNINVEFLSTHPSSDKREMKFKEWLPKARQIYESSDCGNNGFLGDNLMKFYSFK</sequence>
<dbReference type="GO" id="GO:0034982">
    <property type="term" value="P:mitochondrial protein processing"/>
    <property type="evidence" value="ECO:0007669"/>
    <property type="project" value="TreeGrafter"/>
</dbReference>
<dbReference type="GO" id="GO:0004222">
    <property type="term" value="F:metalloendopeptidase activity"/>
    <property type="evidence" value="ECO:0007669"/>
    <property type="project" value="InterPro"/>
</dbReference>
<keyword evidence="3 6" id="KW-0378">Hydrolase</keyword>
<dbReference type="PANTHER" id="PTHR22726">
    <property type="entry name" value="METALLOENDOPEPTIDASE OMA1"/>
    <property type="match status" value="1"/>
</dbReference>
<dbReference type="InterPro" id="IPR051156">
    <property type="entry name" value="Mito/Outer_Membr_Metalloprot"/>
</dbReference>
<dbReference type="GO" id="GO:0006515">
    <property type="term" value="P:protein quality control for misfolded or incompletely synthesized proteins"/>
    <property type="evidence" value="ECO:0007669"/>
    <property type="project" value="TreeGrafter"/>
</dbReference>
<evidence type="ECO:0000256" key="4">
    <source>
        <dbReference type="ARBA" id="ARBA00022833"/>
    </source>
</evidence>
<dbReference type="Gene3D" id="3.30.2010.10">
    <property type="entry name" value="Metalloproteases ('zincins'), catalytic domain"/>
    <property type="match status" value="1"/>
</dbReference>
<protein>
    <recommendedName>
        <fullName evidence="7">Peptidase M48 domain-containing protein</fullName>
    </recommendedName>
</protein>
<evidence type="ECO:0000256" key="6">
    <source>
        <dbReference type="RuleBase" id="RU003983"/>
    </source>
</evidence>
<comment type="similarity">
    <text evidence="6">Belongs to the peptidase M48 family.</text>
</comment>
<organism evidence="8 9">
    <name type="scientific">Hanseniaspora valbyensis NRRL Y-1626</name>
    <dbReference type="NCBI Taxonomy" id="766949"/>
    <lineage>
        <taxon>Eukaryota</taxon>
        <taxon>Fungi</taxon>
        <taxon>Dikarya</taxon>
        <taxon>Ascomycota</taxon>
        <taxon>Saccharomycotina</taxon>
        <taxon>Saccharomycetes</taxon>
        <taxon>Saccharomycodales</taxon>
        <taxon>Saccharomycodaceae</taxon>
        <taxon>Hanseniaspora</taxon>
    </lineage>
</organism>
<reference evidence="9" key="1">
    <citation type="journal article" date="2016" name="Proc. Natl. Acad. Sci. U.S.A.">
        <title>Comparative genomics of biotechnologically important yeasts.</title>
        <authorList>
            <person name="Riley R."/>
            <person name="Haridas S."/>
            <person name="Wolfe K.H."/>
            <person name="Lopes M.R."/>
            <person name="Hittinger C.T."/>
            <person name="Goeker M."/>
            <person name="Salamov A.A."/>
            <person name="Wisecaver J.H."/>
            <person name="Long T.M."/>
            <person name="Calvey C.H."/>
            <person name="Aerts A.L."/>
            <person name="Barry K.W."/>
            <person name="Choi C."/>
            <person name="Clum A."/>
            <person name="Coughlan A.Y."/>
            <person name="Deshpande S."/>
            <person name="Douglass A.P."/>
            <person name="Hanson S.J."/>
            <person name="Klenk H.-P."/>
            <person name="LaButti K.M."/>
            <person name="Lapidus A."/>
            <person name="Lindquist E.A."/>
            <person name="Lipzen A.M."/>
            <person name="Meier-Kolthoff J.P."/>
            <person name="Ohm R.A."/>
            <person name="Otillar R.P."/>
            <person name="Pangilinan J.L."/>
            <person name="Peng Y."/>
            <person name="Rokas A."/>
            <person name="Rosa C.A."/>
            <person name="Scheuner C."/>
            <person name="Sibirny A.A."/>
            <person name="Slot J.C."/>
            <person name="Stielow J.B."/>
            <person name="Sun H."/>
            <person name="Kurtzman C.P."/>
            <person name="Blackwell M."/>
            <person name="Grigoriev I.V."/>
            <person name="Jeffries T.W."/>
        </authorList>
    </citation>
    <scope>NUCLEOTIDE SEQUENCE [LARGE SCALE GENOMIC DNA]</scope>
    <source>
        <strain evidence="9">NRRL Y-1626</strain>
    </source>
</reference>
<proteinExistence type="inferred from homology"/>
<dbReference type="AlphaFoldDB" id="A0A1B7THT3"/>
<evidence type="ECO:0000259" key="7">
    <source>
        <dbReference type="Pfam" id="PF01435"/>
    </source>
</evidence>
<dbReference type="PANTHER" id="PTHR22726:SF1">
    <property type="entry name" value="METALLOENDOPEPTIDASE OMA1, MITOCHONDRIAL"/>
    <property type="match status" value="1"/>
</dbReference>
<dbReference type="EMBL" id="LXPE01000004">
    <property type="protein sequence ID" value="OBA28299.1"/>
    <property type="molecule type" value="Genomic_DNA"/>
</dbReference>
<dbReference type="GO" id="GO:0005743">
    <property type="term" value="C:mitochondrial inner membrane"/>
    <property type="evidence" value="ECO:0007669"/>
    <property type="project" value="TreeGrafter"/>
</dbReference>
<name>A0A1B7THT3_9ASCO</name>
<evidence type="ECO:0000256" key="2">
    <source>
        <dbReference type="ARBA" id="ARBA00022723"/>
    </source>
</evidence>
<dbReference type="Proteomes" id="UP000092321">
    <property type="component" value="Unassembled WGS sequence"/>
</dbReference>
<evidence type="ECO:0000256" key="1">
    <source>
        <dbReference type="ARBA" id="ARBA00022670"/>
    </source>
</evidence>
<keyword evidence="4 6" id="KW-0862">Zinc</keyword>
<gene>
    <name evidence="8" type="ORF">HANVADRAFT_21988</name>
</gene>
<keyword evidence="2" id="KW-0479">Metal-binding</keyword>
<dbReference type="Pfam" id="PF01435">
    <property type="entry name" value="Peptidase_M48"/>
    <property type="match status" value="1"/>
</dbReference>
<evidence type="ECO:0000313" key="8">
    <source>
        <dbReference type="EMBL" id="OBA28299.1"/>
    </source>
</evidence>
<evidence type="ECO:0000256" key="5">
    <source>
        <dbReference type="ARBA" id="ARBA00023049"/>
    </source>
</evidence>
<accession>A0A1B7THT3</accession>
<evidence type="ECO:0000313" key="9">
    <source>
        <dbReference type="Proteomes" id="UP000092321"/>
    </source>
</evidence>
<comment type="cofactor">
    <cofactor evidence="6">
        <name>Zn(2+)</name>
        <dbReference type="ChEBI" id="CHEBI:29105"/>
    </cofactor>
    <text evidence="6">Binds 1 zinc ion per subunit.</text>
</comment>
<dbReference type="GO" id="GO:0046872">
    <property type="term" value="F:metal ion binding"/>
    <property type="evidence" value="ECO:0007669"/>
    <property type="project" value="UniProtKB-KW"/>
</dbReference>